<evidence type="ECO:0000256" key="4">
    <source>
        <dbReference type="PROSITE-ProRule" id="PRU00335"/>
    </source>
</evidence>
<comment type="caution">
    <text evidence="7">The sequence shown here is derived from an EMBL/GenBank/DDBJ whole genome shotgun (WGS) entry which is preliminary data.</text>
</comment>
<keyword evidence="1" id="KW-0805">Transcription regulation</keyword>
<dbReference type="AlphaFoldDB" id="A0A0D6P9M1"/>
<dbReference type="GO" id="GO:0003677">
    <property type="term" value="F:DNA binding"/>
    <property type="evidence" value="ECO:0007669"/>
    <property type="project" value="UniProtKB-UniRule"/>
</dbReference>
<evidence type="ECO:0000313" key="8">
    <source>
        <dbReference type="Proteomes" id="UP000032680"/>
    </source>
</evidence>
<proteinExistence type="predicted"/>
<dbReference type="EMBL" id="BANB01000372">
    <property type="protein sequence ID" value="GAN77564.1"/>
    <property type="molecule type" value="Genomic_DNA"/>
</dbReference>
<evidence type="ECO:0000313" key="7">
    <source>
        <dbReference type="EMBL" id="GAN77564.1"/>
    </source>
</evidence>
<dbReference type="PROSITE" id="PS50977">
    <property type="entry name" value="HTH_TETR_2"/>
    <property type="match status" value="1"/>
</dbReference>
<dbReference type="Pfam" id="PF00440">
    <property type="entry name" value="TetR_N"/>
    <property type="match status" value="1"/>
</dbReference>
<name>A0A0D6P9M1_9PROT</name>
<dbReference type="PANTHER" id="PTHR47506:SF7">
    <property type="entry name" value="TRANSCRIPTIONAL REGULATORY PROTEIN"/>
    <property type="match status" value="1"/>
</dbReference>
<organism evidence="7 8">
    <name type="scientific">Acidisphaera rubrifaciens HS-AP3</name>
    <dbReference type="NCBI Taxonomy" id="1231350"/>
    <lineage>
        <taxon>Bacteria</taxon>
        <taxon>Pseudomonadati</taxon>
        <taxon>Pseudomonadota</taxon>
        <taxon>Alphaproteobacteria</taxon>
        <taxon>Acetobacterales</taxon>
        <taxon>Acetobacteraceae</taxon>
        <taxon>Acidisphaera</taxon>
    </lineage>
</organism>
<sequence length="215" mass="22294">MFRERGYDGVAIAEMAAAAGFTHGGFYGQFAAKAALADEALAHAFAAARARWQQLAAADADGPVDGDADGDADGAAIDRLLARYLSAAMRDNWGDGCPAVALGMDTARQPAESGIHATYAAGLRGMIAALEEMLPPDWPARRRRERALLLMATMAGALTLARGLGDDPLSDEILATVHREGRLVAGLATASPATATAAQDEERTAGPLVARARHG</sequence>
<reference evidence="7 8" key="1">
    <citation type="submission" date="2012-11" db="EMBL/GenBank/DDBJ databases">
        <title>Whole genome sequence of Acidisphaera rubrifaciens HS-AP3.</title>
        <authorList>
            <person name="Azuma Y."/>
            <person name="Higashiura N."/>
            <person name="Hirakawa H."/>
            <person name="Matsushita K."/>
        </authorList>
    </citation>
    <scope>NUCLEOTIDE SEQUENCE [LARGE SCALE GENOMIC DNA]</scope>
    <source>
        <strain evidence="7 8">HS-AP3</strain>
    </source>
</reference>
<dbReference type="Proteomes" id="UP000032680">
    <property type="component" value="Unassembled WGS sequence"/>
</dbReference>
<evidence type="ECO:0000259" key="6">
    <source>
        <dbReference type="PROSITE" id="PS50977"/>
    </source>
</evidence>
<dbReference type="PANTHER" id="PTHR47506">
    <property type="entry name" value="TRANSCRIPTIONAL REGULATORY PROTEIN"/>
    <property type="match status" value="1"/>
</dbReference>
<dbReference type="Gene3D" id="1.10.10.60">
    <property type="entry name" value="Homeodomain-like"/>
    <property type="match status" value="1"/>
</dbReference>
<evidence type="ECO:0000256" key="3">
    <source>
        <dbReference type="ARBA" id="ARBA00023163"/>
    </source>
</evidence>
<dbReference type="InterPro" id="IPR009057">
    <property type="entry name" value="Homeodomain-like_sf"/>
</dbReference>
<keyword evidence="8" id="KW-1185">Reference proteome</keyword>
<evidence type="ECO:0000256" key="1">
    <source>
        <dbReference type="ARBA" id="ARBA00023015"/>
    </source>
</evidence>
<keyword evidence="2 4" id="KW-0238">DNA-binding</keyword>
<protein>
    <submittedName>
        <fullName evidence="7">Transcriptional regulator TetR</fullName>
    </submittedName>
</protein>
<dbReference type="InterPro" id="IPR001647">
    <property type="entry name" value="HTH_TetR"/>
</dbReference>
<dbReference type="SUPFAM" id="SSF48498">
    <property type="entry name" value="Tetracyclin repressor-like, C-terminal domain"/>
    <property type="match status" value="1"/>
</dbReference>
<evidence type="ECO:0000256" key="2">
    <source>
        <dbReference type="ARBA" id="ARBA00023125"/>
    </source>
</evidence>
<evidence type="ECO:0000256" key="5">
    <source>
        <dbReference type="SAM" id="MobiDB-lite"/>
    </source>
</evidence>
<feature type="DNA-binding region" description="H-T-H motif" evidence="4">
    <location>
        <begin position="11"/>
        <end position="30"/>
    </location>
</feature>
<keyword evidence="3" id="KW-0804">Transcription</keyword>
<accession>A0A0D6P9M1</accession>
<dbReference type="InterPro" id="IPR036271">
    <property type="entry name" value="Tet_transcr_reg_TetR-rel_C_sf"/>
</dbReference>
<dbReference type="SUPFAM" id="SSF46689">
    <property type="entry name" value="Homeodomain-like"/>
    <property type="match status" value="1"/>
</dbReference>
<feature type="region of interest" description="Disordered" evidence="5">
    <location>
        <begin position="191"/>
        <end position="215"/>
    </location>
</feature>
<feature type="domain" description="HTH tetR-type" evidence="6">
    <location>
        <begin position="1"/>
        <end position="48"/>
    </location>
</feature>
<dbReference type="Gene3D" id="1.10.357.10">
    <property type="entry name" value="Tetracycline Repressor, domain 2"/>
    <property type="match status" value="1"/>
</dbReference>
<gene>
    <name evidence="7" type="ORF">Asru_0372_05</name>
</gene>